<evidence type="ECO:0000313" key="1">
    <source>
        <dbReference type="EMBL" id="KAF7811273.1"/>
    </source>
</evidence>
<accession>A0A834SX90</accession>
<name>A0A834SX90_9FABA</name>
<gene>
    <name evidence="1" type="ORF">G2W53_032249</name>
</gene>
<comment type="caution">
    <text evidence="1">The sequence shown here is derived from an EMBL/GenBank/DDBJ whole genome shotgun (WGS) entry which is preliminary data.</text>
</comment>
<organism evidence="1 2">
    <name type="scientific">Senna tora</name>
    <dbReference type="NCBI Taxonomy" id="362788"/>
    <lineage>
        <taxon>Eukaryota</taxon>
        <taxon>Viridiplantae</taxon>
        <taxon>Streptophyta</taxon>
        <taxon>Embryophyta</taxon>
        <taxon>Tracheophyta</taxon>
        <taxon>Spermatophyta</taxon>
        <taxon>Magnoliopsida</taxon>
        <taxon>eudicotyledons</taxon>
        <taxon>Gunneridae</taxon>
        <taxon>Pentapetalae</taxon>
        <taxon>rosids</taxon>
        <taxon>fabids</taxon>
        <taxon>Fabales</taxon>
        <taxon>Fabaceae</taxon>
        <taxon>Caesalpinioideae</taxon>
        <taxon>Cassia clade</taxon>
        <taxon>Senna</taxon>
    </lineage>
</organism>
<proteinExistence type="predicted"/>
<evidence type="ECO:0000313" key="2">
    <source>
        <dbReference type="Proteomes" id="UP000634136"/>
    </source>
</evidence>
<dbReference type="Proteomes" id="UP000634136">
    <property type="component" value="Unassembled WGS sequence"/>
</dbReference>
<keyword evidence="2" id="KW-1185">Reference proteome</keyword>
<sequence length="57" mass="5760">MLDGTEAEEANACADFLANLGVGGSGEAAVLNALPVGLSNLFLADLRGVPMPRMVLS</sequence>
<reference evidence="1" key="1">
    <citation type="submission" date="2020-09" db="EMBL/GenBank/DDBJ databases">
        <title>Genome-Enabled Discovery of Anthraquinone Biosynthesis in Senna tora.</title>
        <authorList>
            <person name="Kang S.-H."/>
            <person name="Pandey R.P."/>
            <person name="Lee C.-M."/>
            <person name="Sim J.-S."/>
            <person name="Jeong J.-T."/>
            <person name="Choi B.-S."/>
            <person name="Jung M."/>
            <person name="Ginzburg D."/>
            <person name="Zhao K."/>
            <person name="Won S.Y."/>
            <person name="Oh T.-J."/>
            <person name="Yu Y."/>
            <person name="Kim N.-H."/>
            <person name="Lee O.R."/>
            <person name="Lee T.-H."/>
            <person name="Bashyal P."/>
            <person name="Kim T.-S."/>
            <person name="Lee W.-H."/>
            <person name="Kawkins C."/>
            <person name="Kim C.-K."/>
            <person name="Kim J.S."/>
            <person name="Ahn B.O."/>
            <person name="Rhee S.Y."/>
            <person name="Sohng J.K."/>
        </authorList>
    </citation>
    <scope>NUCLEOTIDE SEQUENCE</scope>
    <source>
        <tissue evidence="1">Leaf</tissue>
    </source>
</reference>
<protein>
    <submittedName>
        <fullName evidence="1">Ethylene responsive transcription factor 1b</fullName>
    </submittedName>
</protein>
<dbReference type="AlphaFoldDB" id="A0A834SX90"/>
<dbReference type="EMBL" id="JAAIUW010000010">
    <property type="protein sequence ID" value="KAF7811273.1"/>
    <property type="molecule type" value="Genomic_DNA"/>
</dbReference>